<dbReference type="GeneID" id="94337481"/>
<name>A0AAD9PJF8_9APIC</name>
<accession>A0AAD9PJF8</accession>
<dbReference type="EMBL" id="JALLKP010000004">
    <property type="protein sequence ID" value="KAK2195508.1"/>
    <property type="molecule type" value="Genomic_DNA"/>
</dbReference>
<evidence type="ECO:0000313" key="11">
    <source>
        <dbReference type="Proteomes" id="UP001214638"/>
    </source>
</evidence>
<comment type="subcellular location">
    <subcellularLocation>
        <location evidence="1">Mitochondrion membrane</location>
        <topology evidence="1">Multi-pass membrane protein</topology>
    </subcellularLocation>
</comment>
<sequence>MEPEDDDAFMDFDEWKGDLKFWQHAVCGSIAGVMEHISIFPLDTLKTRLQSGWCECSNIKECLPPPNNLSSPSQPNKLQWNRNLFRGSNAIAAGCVPAHILYFTVYEFIKKTGNVATAGAMATVCHDIVLTPADVVKQRLQLGMYNGSIHCLSSLIRQEGIASLFRSLSTTLFMNIPYQVVLVSVNEFLKKLGRSKNRKTNAATYFLYAGVGGAIAGALTNPLDVIKTRLQVQHCMVSGKQKIQSPKYKNPFKATRMIYMQEGLGAFFKGISTRMAICIPGAAISWGTYEMLKSILFKPNTNN</sequence>
<dbReference type="GO" id="GO:0031966">
    <property type="term" value="C:mitochondrial membrane"/>
    <property type="evidence" value="ECO:0007669"/>
    <property type="project" value="UniProtKB-SubCell"/>
</dbReference>
<organism evidence="10 11">
    <name type="scientific">Babesia duncani</name>
    <dbReference type="NCBI Taxonomy" id="323732"/>
    <lineage>
        <taxon>Eukaryota</taxon>
        <taxon>Sar</taxon>
        <taxon>Alveolata</taxon>
        <taxon>Apicomplexa</taxon>
        <taxon>Aconoidasida</taxon>
        <taxon>Piroplasmida</taxon>
        <taxon>Babesiidae</taxon>
        <taxon>Babesia</taxon>
    </lineage>
</organism>
<keyword evidence="6" id="KW-0496">Mitochondrion</keyword>
<proteinExistence type="inferred from homology"/>
<keyword evidence="11" id="KW-1185">Reference proteome</keyword>
<dbReference type="PANTHER" id="PTHR45758">
    <property type="entry name" value="MITOFERRIN-1-RELATED"/>
    <property type="match status" value="1"/>
</dbReference>
<comment type="caution">
    <text evidence="10">The sequence shown here is derived from an EMBL/GenBank/DDBJ whole genome shotgun (WGS) entry which is preliminary data.</text>
</comment>
<reference evidence="10" key="1">
    <citation type="journal article" date="2023" name="Nat. Microbiol.">
        <title>Babesia duncani multi-omics identifies virulence factors and drug targets.</title>
        <authorList>
            <person name="Singh P."/>
            <person name="Lonardi S."/>
            <person name="Liang Q."/>
            <person name="Vydyam P."/>
            <person name="Khabirova E."/>
            <person name="Fang T."/>
            <person name="Gihaz S."/>
            <person name="Thekkiniath J."/>
            <person name="Munshi M."/>
            <person name="Abel S."/>
            <person name="Ciampossin L."/>
            <person name="Batugedara G."/>
            <person name="Gupta M."/>
            <person name="Lu X.M."/>
            <person name="Lenz T."/>
            <person name="Chakravarty S."/>
            <person name="Cornillot E."/>
            <person name="Hu Y."/>
            <person name="Ma W."/>
            <person name="Gonzalez L.M."/>
            <person name="Sanchez S."/>
            <person name="Estrada K."/>
            <person name="Sanchez-Flores A."/>
            <person name="Montero E."/>
            <person name="Harb O.S."/>
            <person name="Le Roch K.G."/>
            <person name="Mamoun C.B."/>
        </authorList>
    </citation>
    <scope>NUCLEOTIDE SEQUENCE</scope>
    <source>
        <strain evidence="10">WA1</strain>
    </source>
</reference>
<dbReference type="PANTHER" id="PTHR45758:SF4">
    <property type="entry name" value="MITOFERRIN-1"/>
    <property type="match status" value="1"/>
</dbReference>
<feature type="repeat" description="Solcar" evidence="8">
    <location>
        <begin position="110"/>
        <end position="192"/>
    </location>
</feature>
<evidence type="ECO:0000256" key="7">
    <source>
        <dbReference type="ARBA" id="ARBA00023136"/>
    </source>
</evidence>
<dbReference type="Gene3D" id="1.50.40.10">
    <property type="entry name" value="Mitochondrial carrier domain"/>
    <property type="match status" value="2"/>
</dbReference>
<keyword evidence="7 8" id="KW-0472">Membrane</keyword>
<evidence type="ECO:0000256" key="6">
    <source>
        <dbReference type="ARBA" id="ARBA00023128"/>
    </source>
</evidence>
<dbReference type="InterPro" id="IPR018108">
    <property type="entry name" value="MCP_transmembrane"/>
</dbReference>
<keyword evidence="5" id="KW-1133">Transmembrane helix</keyword>
<dbReference type="InterPro" id="IPR023395">
    <property type="entry name" value="MCP_dom_sf"/>
</dbReference>
<dbReference type="PROSITE" id="PS50920">
    <property type="entry name" value="SOLCAR"/>
    <property type="match status" value="2"/>
</dbReference>
<feature type="repeat" description="Solcar" evidence="8">
    <location>
        <begin position="204"/>
        <end position="295"/>
    </location>
</feature>
<dbReference type="Proteomes" id="UP001214638">
    <property type="component" value="Unassembled WGS sequence"/>
</dbReference>
<dbReference type="SUPFAM" id="SSF103506">
    <property type="entry name" value="Mitochondrial carrier"/>
    <property type="match status" value="1"/>
</dbReference>
<gene>
    <name evidence="10" type="ORF">BdWA1_003184</name>
</gene>
<dbReference type="GO" id="GO:0048250">
    <property type="term" value="P:iron import into the mitochondrion"/>
    <property type="evidence" value="ECO:0007669"/>
    <property type="project" value="TreeGrafter"/>
</dbReference>
<keyword evidence="4 8" id="KW-0812">Transmembrane</keyword>
<evidence type="ECO:0000256" key="5">
    <source>
        <dbReference type="ARBA" id="ARBA00022989"/>
    </source>
</evidence>
<protein>
    <submittedName>
        <fullName evidence="10">Bifunctional Mitochondrial carrier domain superfamily/Mitochondrial substrate-solute carrier</fullName>
    </submittedName>
</protein>
<dbReference type="GO" id="GO:0015093">
    <property type="term" value="F:ferrous iron transmembrane transporter activity"/>
    <property type="evidence" value="ECO:0007669"/>
    <property type="project" value="TreeGrafter"/>
</dbReference>
<dbReference type="AlphaFoldDB" id="A0AAD9PJF8"/>
<dbReference type="RefSeq" id="XP_067802351.1">
    <property type="nucleotide sequence ID" value="XM_067948200.1"/>
</dbReference>
<comment type="similarity">
    <text evidence="2 9">Belongs to the mitochondrial carrier (TC 2.A.29) family.</text>
</comment>
<keyword evidence="3 9" id="KW-0813">Transport</keyword>
<evidence type="ECO:0000313" key="10">
    <source>
        <dbReference type="EMBL" id="KAK2195508.1"/>
    </source>
</evidence>
<evidence type="ECO:0000256" key="9">
    <source>
        <dbReference type="RuleBase" id="RU000488"/>
    </source>
</evidence>
<evidence type="ECO:0000256" key="4">
    <source>
        <dbReference type="ARBA" id="ARBA00022692"/>
    </source>
</evidence>
<evidence type="ECO:0000256" key="3">
    <source>
        <dbReference type="ARBA" id="ARBA00022448"/>
    </source>
</evidence>
<dbReference type="Pfam" id="PF00153">
    <property type="entry name" value="Mito_carr"/>
    <property type="match status" value="3"/>
</dbReference>
<evidence type="ECO:0000256" key="2">
    <source>
        <dbReference type="ARBA" id="ARBA00006375"/>
    </source>
</evidence>
<evidence type="ECO:0000256" key="1">
    <source>
        <dbReference type="ARBA" id="ARBA00004225"/>
    </source>
</evidence>
<evidence type="ECO:0000256" key="8">
    <source>
        <dbReference type="PROSITE-ProRule" id="PRU00282"/>
    </source>
</evidence>
<dbReference type="KEGG" id="bdw:94337481"/>